<evidence type="ECO:0000313" key="3">
    <source>
        <dbReference type="EMBL" id="TKK84274.1"/>
    </source>
</evidence>
<dbReference type="RefSeq" id="WP_137250534.1">
    <property type="nucleotide sequence ID" value="NZ_SZQA01000036.1"/>
</dbReference>
<dbReference type="SUPFAM" id="SSF54909">
    <property type="entry name" value="Dimeric alpha+beta barrel"/>
    <property type="match status" value="1"/>
</dbReference>
<dbReference type="InterPro" id="IPR011008">
    <property type="entry name" value="Dimeric_a/b-barrel"/>
</dbReference>
<gene>
    <name evidence="3" type="ORF">FDA94_30610</name>
</gene>
<accession>A0A4U3M8E4</accession>
<sequence>MRFMIMGRGSEASEAGVLPGDELIEAMRAYNASMTEAGVLVSAEALHPMTRGARISYRKGTAVVIDGPFTETKEVIAGFWIIEVESKEEAVAWALKMPYVQDGEEGVEIREVFEVPELDERIAAERARGER</sequence>
<protein>
    <submittedName>
        <fullName evidence="3">YciI family protein</fullName>
    </submittedName>
</protein>
<dbReference type="PANTHER" id="PTHR35174:SF4">
    <property type="entry name" value="BLL7163 PROTEIN"/>
    <property type="match status" value="1"/>
</dbReference>
<name>A0A4U3M8E4_9ACTN</name>
<dbReference type="EMBL" id="SZQA01000036">
    <property type="protein sequence ID" value="TKK84274.1"/>
    <property type="molecule type" value="Genomic_DNA"/>
</dbReference>
<dbReference type="Pfam" id="PF03795">
    <property type="entry name" value="YCII"/>
    <property type="match status" value="1"/>
</dbReference>
<dbReference type="OrthoDB" id="668782at2"/>
<comment type="similarity">
    <text evidence="1">Belongs to the YciI family.</text>
</comment>
<evidence type="ECO:0000259" key="2">
    <source>
        <dbReference type="Pfam" id="PF03795"/>
    </source>
</evidence>
<dbReference type="InterPro" id="IPR005545">
    <property type="entry name" value="YCII"/>
</dbReference>
<dbReference type="Proteomes" id="UP000308705">
    <property type="component" value="Unassembled WGS sequence"/>
</dbReference>
<keyword evidence="4" id="KW-1185">Reference proteome</keyword>
<feature type="domain" description="YCII-related" evidence="2">
    <location>
        <begin position="1"/>
        <end position="111"/>
    </location>
</feature>
<dbReference type="PANTHER" id="PTHR35174">
    <property type="entry name" value="BLL7171 PROTEIN-RELATED"/>
    <property type="match status" value="1"/>
</dbReference>
<organism evidence="3 4">
    <name type="scientific">Herbidospora galbida</name>
    <dbReference type="NCBI Taxonomy" id="2575442"/>
    <lineage>
        <taxon>Bacteria</taxon>
        <taxon>Bacillati</taxon>
        <taxon>Actinomycetota</taxon>
        <taxon>Actinomycetes</taxon>
        <taxon>Streptosporangiales</taxon>
        <taxon>Streptosporangiaceae</taxon>
        <taxon>Herbidospora</taxon>
    </lineage>
</organism>
<evidence type="ECO:0000256" key="1">
    <source>
        <dbReference type="ARBA" id="ARBA00007689"/>
    </source>
</evidence>
<comment type="caution">
    <text evidence="3">The sequence shown here is derived from an EMBL/GenBank/DDBJ whole genome shotgun (WGS) entry which is preliminary data.</text>
</comment>
<dbReference type="Gene3D" id="3.30.70.1060">
    <property type="entry name" value="Dimeric alpha+beta barrel"/>
    <property type="match status" value="1"/>
</dbReference>
<evidence type="ECO:0000313" key="4">
    <source>
        <dbReference type="Proteomes" id="UP000308705"/>
    </source>
</evidence>
<dbReference type="AlphaFoldDB" id="A0A4U3M8E4"/>
<proteinExistence type="inferred from homology"/>
<reference evidence="3 4" key="1">
    <citation type="submission" date="2019-04" db="EMBL/GenBank/DDBJ databases">
        <title>Herbidospora sp. NEAU-GS14.nov., a novel actinomycete isolated from soil.</title>
        <authorList>
            <person name="Han L."/>
        </authorList>
    </citation>
    <scope>NUCLEOTIDE SEQUENCE [LARGE SCALE GENOMIC DNA]</scope>
    <source>
        <strain evidence="3 4">NEAU-GS14</strain>
    </source>
</reference>